<reference evidence="1" key="1">
    <citation type="submission" date="2020-03" db="EMBL/GenBank/DDBJ databases">
        <title>The deep terrestrial virosphere.</title>
        <authorList>
            <person name="Holmfeldt K."/>
            <person name="Nilsson E."/>
            <person name="Simone D."/>
            <person name="Lopez-Fernandez M."/>
            <person name="Wu X."/>
            <person name="de Brujin I."/>
            <person name="Lundin D."/>
            <person name="Andersson A."/>
            <person name="Bertilsson S."/>
            <person name="Dopson M."/>
        </authorList>
    </citation>
    <scope>NUCLEOTIDE SEQUENCE</scope>
    <source>
        <strain evidence="1">MM415B01302</strain>
    </source>
</reference>
<accession>A0A6M3IPC5</accession>
<sequence>MVAKQTTKAVEPKVQLSYQAFAENAIRKMRNIEKSKGIHTVYTKLGGYNITQYMSAYYGDSLASKKETVHIQASPARQATEKRPYREAKPERDIELIGANAVIHQLVKAKAIEARPVLGGQLIFIKGEMPKITEYKPATPEALSNALGI</sequence>
<dbReference type="AlphaFoldDB" id="A0A6M3IPC5"/>
<organism evidence="1">
    <name type="scientific">viral metagenome</name>
    <dbReference type="NCBI Taxonomy" id="1070528"/>
    <lineage>
        <taxon>unclassified sequences</taxon>
        <taxon>metagenomes</taxon>
        <taxon>organismal metagenomes</taxon>
    </lineage>
</organism>
<dbReference type="EMBL" id="MT141368">
    <property type="protein sequence ID" value="QJA59399.1"/>
    <property type="molecule type" value="Genomic_DNA"/>
</dbReference>
<name>A0A6M3IPC5_9ZZZZ</name>
<proteinExistence type="predicted"/>
<evidence type="ECO:0000313" key="1">
    <source>
        <dbReference type="EMBL" id="QJA59399.1"/>
    </source>
</evidence>
<protein>
    <submittedName>
        <fullName evidence="1">Uncharacterized protein</fullName>
    </submittedName>
</protein>
<gene>
    <name evidence="1" type="ORF">MM415B01302_0002</name>
</gene>